<dbReference type="InterPro" id="IPR037064">
    <property type="entry name" value="Formiminotransferase_N_sf"/>
</dbReference>
<evidence type="ECO:0000256" key="4">
    <source>
        <dbReference type="ARBA" id="ARBA00008297"/>
    </source>
</evidence>
<evidence type="ECO:0000256" key="5">
    <source>
        <dbReference type="ARBA" id="ARBA00010825"/>
    </source>
</evidence>
<dbReference type="SMART" id="SM01221">
    <property type="entry name" value="FTCD"/>
    <property type="match status" value="1"/>
</dbReference>
<dbReference type="GO" id="GO:0019557">
    <property type="term" value="P:L-histidine catabolic process to glutamate and formate"/>
    <property type="evidence" value="ECO:0007669"/>
    <property type="project" value="UniProtKB-UniPathway"/>
</dbReference>
<dbReference type="GO" id="GO:0030409">
    <property type="term" value="F:glutamate formimidoyltransferase activity"/>
    <property type="evidence" value="ECO:0007669"/>
    <property type="project" value="UniProtKB-EC"/>
</dbReference>
<dbReference type="Pfam" id="PF04961">
    <property type="entry name" value="FTCD_C"/>
    <property type="match status" value="1"/>
</dbReference>
<evidence type="ECO:0000256" key="11">
    <source>
        <dbReference type="ARBA" id="ARBA00022808"/>
    </source>
</evidence>
<reference evidence="22" key="1">
    <citation type="submission" date="2018-05" db="EMBL/GenBank/DDBJ databases">
        <authorList>
            <person name="Lanie J.A."/>
            <person name="Ng W.-L."/>
            <person name="Kazmierczak K.M."/>
            <person name="Andrzejewski T.M."/>
            <person name="Davidsen T.M."/>
            <person name="Wayne K.J."/>
            <person name="Tettelin H."/>
            <person name="Glass J.I."/>
            <person name="Rusch D."/>
            <person name="Podicherti R."/>
            <person name="Tsui H.-C.T."/>
            <person name="Winkler M.E."/>
        </authorList>
    </citation>
    <scope>NUCLEOTIDE SEQUENCE</scope>
</reference>
<dbReference type="GO" id="GO:0005814">
    <property type="term" value="C:centriole"/>
    <property type="evidence" value="ECO:0007669"/>
    <property type="project" value="UniProtKB-SubCell"/>
</dbReference>
<dbReference type="Pfam" id="PF07837">
    <property type="entry name" value="FTCD_N"/>
    <property type="match status" value="1"/>
</dbReference>
<dbReference type="InterPro" id="IPR051623">
    <property type="entry name" value="FTCD"/>
</dbReference>
<feature type="domain" description="Formiminotransferase C-terminal subdomain" evidence="20">
    <location>
        <begin position="145"/>
        <end position="359"/>
    </location>
</feature>
<dbReference type="EMBL" id="UINC01087296">
    <property type="protein sequence ID" value="SVC36548.1"/>
    <property type="molecule type" value="Genomic_DNA"/>
</dbReference>
<dbReference type="InterPro" id="IPR037070">
    <property type="entry name" value="Formiminotransferase_C_sf"/>
</dbReference>
<gene>
    <name evidence="22" type="ORF">METZ01_LOCUS289402</name>
</gene>
<protein>
    <recommendedName>
        <fullName evidence="8">Formimidoyltransferase-cyclodeaminase</fullName>
        <ecNumber evidence="6">2.1.2.5</ecNumber>
        <ecNumber evidence="7">4.3.1.4</ecNumber>
    </recommendedName>
    <alternativeName>
        <fullName evidence="19">Formiminotransferase-cyclodeaminase</fullName>
    </alternativeName>
</protein>
<keyword evidence="14" id="KW-0206">Cytoskeleton</keyword>
<keyword evidence="15" id="KW-0456">Lyase</keyword>
<name>A0A382LIE3_9ZZZZ</name>
<dbReference type="InterPro" id="IPR022384">
    <property type="entry name" value="FormiminoTrfase_cat_dom_sf"/>
</dbReference>
<dbReference type="PANTHER" id="PTHR12234:SF0">
    <property type="entry name" value="FORMIMIDOYLTRANSFERASE-CYCLODEAMINASE"/>
    <property type="match status" value="1"/>
</dbReference>
<evidence type="ECO:0000259" key="21">
    <source>
        <dbReference type="SMART" id="SM01222"/>
    </source>
</evidence>
<organism evidence="22">
    <name type="scientific">marine metagenome</name>
    <dbReference type="NCBI Taxonomy" id="408172"/>
    <lineage>
        <taxon>unclassified sequences</taxon>
        <taxon>metagenomes</taxon>
        <taxon>ecological metagenomes</taxon>
    </lineage>
</organism>
<dbReference type="GO" id="GO:0019556">
    <property type="term" value="P:L-histidine catabolic process to glutamate and formamide"/>
    <property type="evidence" value="ECO:0007669"/>
    <property type="project" value="UniProtKB-UniPathway"/>
</dbReference>
<comment type="similarity">
    <text evidence="5">In the C-terminal section; belongs to the cyclodeaminase/cyclohydrolase family.</text>
</comment>
<keyword evidence="9" id="KW-0963">Cytoplasm</keyword>
<evidence type="ECO:0000256" key="2">
    <source>
        <dbReference type="ARBA" id="ARBA00004555"/>
    </source>
</evidence>
<evidence type="ECO:0000256" key="18">
    <source>
        <dbReference type="ARBA" id="ARBA00025915"/>
    </source>
</evidence>
<dbReference type="NCBIfam" id="TIGR02024">
    <property type="entry name" value="FtcD"/>
    <property type="match status" value="1"/>
</dbReference>
<evidence type="ECO:0000256" key="1">
    <source>
        <dbReference type="ARBA" id="ARBA00004114"/>
    </source>
</evidence>
<dbReference type="Gene3D" id="3.30.990.10">
    <property type="entry name" value="Formiminotransferase, N-terminal subdomain"/>
    <property type="match status" value="1"/>
</dbReference>
<evidence type="ECO:0000256" key="14">
    <source>
        <dbReference type="ARBA" id="ARBA00023212"/>
    </source>
</evidence>
<feature type="domain" description="Formiminotransferase N-terminal subdomain" evidence="21">
    <location>
        <begin position="1"/>
        <end position="144"/>
    </location>
</feature>
<evidence type="ECO:0000256" key="10">
    <source>
        <dbReference type="ARBA" id="ARBA00022679"/>
    </source>
</evidence>
<evidence type="ECO:0000256" key="13">
    <source>
        <dbReference type="ARBA" id="ARBA00023034"/>
    </source>
</evidence>
<evidence type="ECO:0000313" key="22">
    <source>
        <dbReference type="EMBL" id="SVC36548.1"/>
    </source>
</evidence>
<dbReference type="EC" id="2.1.2.5" evidence="6"/>
<dbReference type="Gene3D" id="3.30.70.670">
    <property type="entry name" value="Formiminotransferase, C-terminal subdomain"/>
    <property type="match status" value="1"/>
</dbReference>
<evidence type="ECO:0000256" key="8">
    <source>
        <dbReference type="ARBA" id="ARBA00017787"/>
    </source>
</evidence>
<feature type="non-terminal residue" evidence="22">
    <location>
        <position position="400"/>
    </location>
</feature>
<dbReference type="InterPro" id="IPR012886">
    <property type="entry name" value="Formiminotransferase_N"/>
</dbReference>
<comment type="function">
    <text evidence="17">Folate-dependent enzyme, that displays both transferase and deaminase activity. Serves to channel one-carbon units from formiminoglutamate to the folate pool.</text>
</comment>
<dbReference type="InterPro" id="IPR036178">
    <property type="entry name" value="Formintransfe-cycloase-like_sf"/>
</dbReference>
<dbReference type="UniPathway" id="UPA00379">
    <property type="reaction ID" value="UER00555"/>
</dbReference>
<dbReference type="InterPro" id="IPR004227">
    <property type="entry name" value="Formiminotransferase_cat"/>
</dbReference>
<dbReference type="Gene3D" id="1.20.120.680">
    <property type="entry name" value="Formiminotetrahydrofolate cyclodeaminase monomer, up-and-down helical bundle"/>
    <property type="match status" value="1"/>
</dbReference>
<evidence type="ECO:0000256" key="3">
    <source>
        <dbReference type="ARBA" id="ARBA00005082"/>
    </source>
</evidence>
<evidence type="ECO:0000259" key="20">
    <source>
        <dbReference type="SMART" id="SM01221"/>
    </source>
</evidence>
<evidence type="ECO:0000256" key="6">
    <source>
        <dbReference type="ARBA" id="ARBA00012252"/>
    </source>
</evidence>
<evidence type="ECO:0000256" key="15">
    <source>
        <dbReference type="ARBA" id="ARBA00023239"/>
    </source>
</evidence>
<dbReference type="Pfam" id="PF02971">
    <property type="entry name" value="FTCD"/>
    <property type="match status" value="1"/>
</dbReference>
<dbReference type="SUPFAM" id="SSF55116">
    <property type="entry name" value="Formiminotransferase domain of formiminotransferase-cyclodeaminase"/>
    <property type="match status" value="3"/>
</dbReference>
<dbReference type="InterPro" id="IPR007044">
    <property type="entry name" value="Cyclodeamin/CycHdrlase"/>
</dbReference>
<dbReference type="EC" id="4.3.1.4" evidence="7"/>
<proteinExistence type="inferred from homology"/>
<evidence type="ECO:0000256" key="16">
    <source>
        <dbReference type="ARBA" id="ARBA00023268"/>
    </source>
</evidence>
<keyword evidence="12" id="KW-0290">Folate-binding</keyword>
<dbReference type="GO" id="GO:0030412">
    <property type="term" value="F:formimidoyltetrahydrofolate cyclodeaminase activity"/>
    <property type="evidence" value="ECO:0007669"/>
    <property type="project" value="UniProtKB-EC"/>
</dbReference>
<dbReference type="SMART" id="SM01222">
    <property type="entry name" value="FTCD_N"/>
    <property type="match status" value="1"/>
</dbReference>
<evidence type="ECO:0000256" key="12">
    <source>
        <dbReference type="ARBA" id="ARBA00022954"/>
    </source>
</evidence>
<comment type="subcellular location">
    <subcellularLocation>
        <location evidence="1">Cytoplasm</location>
        <location evidence="1">Cytoskeleton</location>
        <location evidence="1">Microtubule organizing center</location>
        <location evidence="1">Centrosome</location>
        <location evidence="1">Centriole</location>
    </subcellularLocation>
    <subcellularLocation>
        <location evidence="2">Golgi apparatus</location>
    </subcellularLocation>
</comment>
<comment type="similarity">
    <text evidence="4">In the N-terminal section; belongs to the formiminotransferase family.</text>
</comment>
<comment type="pathway">
    <text evidence="3">Amino-acid degradation; L-histidine degradation into L-glutamate; L-glutamate from N-formimidoyl-L-glutamate (transferase route): step 1/1.</text>
</comment>
<evidence type="ECO:0000256" key="9">
    <source>
        <dbReference type="ARBA" id="ARBA00022490"/>
    </source>
</evidence>
<sequence length="400" mass="43813">DVDPGADTNRTVVTMVGSPQNVAEAVFQAVKRAAQLIDMRQHRGAHPRFGATDVVPFVPVSGVTMDDCVKLARQVGKRIGEDLGIPVYLYEHAASRPERRNLSRVRTGEYEGLAEKLADDEWQPDFGPSTFNAEAGATAVGAREFLIAYNIDLNTTERKYANEIAYALRERGRWKRTGNIEPFYYKGDIVRFPEDGTYPCGPCNFVGDSFKALEKHYAEVHDGDLQARYETLGIDPENPSGPVFNDGRFKDVKAIGWVVDDYNRAQISINLNNYKVSPAHEVFEAAREEASKRGIAITGSEIVGVVPYEAMRQSAVYYLRRMRKSTGIPVPDLIETAIQSLGLRDVAPFEIKEKVLGMPEIDGPLAQRATFDFVDAVSRDSPAPGGGSVAALAGALGGAL</sequence>
<comment type="subunit">
    <text evidence="18">Homooctamer, including four polyglutamate binding sites. The subunits are arranged as a tetramer of dimers, and form a planar ring-shaped structure.</text>
</comment>
<dbReference type="GO" id="GO:0005794">
    <property type="term" value="C:Golgi apparatus"/>
    <property type="evidence" value="ECO:0007669"/>
    <property type="project" value="UniProtKB-SubCell"/>
</dbReference>
<keyword evidence="11" id="KW-0369">Histidine metabolism</keyword>
<keyword evidence="13" id="KW-0333">Golgi apparatus</keyword>
<keyword evidence="16" id="KW-0511">Multifunctional enzyme</keyword>
<keyword evidence="10" id="KW-0808">Transferase</keyword>
<dbReference type="GO" id="GO:0005542">
    <property type="term" value="F:folic acid binding"/>
    <property type="evidence" value="ECO:0007669"/>
    <property type="project" value="UniProtKB-KW"/>
</dbReference>
<evidence type="ECO:0000256" key="19">
    <source>
        <dbReference type="ARBA" id="ARBA00030029"/>
    </source>
</evidence>
<accession>A0A382LIE3</accession>
<evidence type="ECO:0000256" key="17">
    <source>
        <dbReference type="ARBA" id="ARBA00025506"/>
    </source>
</evidence>
<dbReference type="InterPro" id="IPR013802">
    <property type="entry name" value="Formiminotransferase_C"/>
</dbReference>
<feature type="non-terminal residue" evidence="22">
    <location>
        <position position="1"/>
    </location>
</feature>
<evidence type="ECO:0000256" key="7">
    <source>
        <dbReference type="ARBA" id="ARBA00012998"/>
    </source>
</evidence>
<dbReference type="PANTHER" id="PTHR12234">
    <property type="entry name" value="FORMIMINOTRANSFERASE-CYCLODEAMINASE"/>
    <property type="match status" value="1"/>
</dbReference>
<dbReference type="AlphaFoldDB" id="A0A382LIE3"/>
<dbReference type="SUPFAM" id="SSF101262">
    <property type="entry name" value="Methenyltetrahydrofolate cyclohydrolase-like"/>
    <property type="match status" value="1"/>
</dbReference>